<dbReference type="InterPro" id="IPR001789">
    <property type="entry name" value="Sig_transdc_resp-reg_receiver"/>
</dbReference>
<dbReference type="Gene3D" id="1.10.10.10">
    <property type="entry name" value="Winged helix-like DNA-binding domain superfamily/Winged helix DNA-binding domain"/>
    <property type="match status" value="1"/>
</dbReference>
<evidence type="ECO:0000256" key="4">
    <source>
        <dbReference type="ARBA" id="ARBA00023125"/>
    </source>
</evidence>
<dbReference type="Proteomes" id="UP000053469">
    <property type="component" value="Unassembled WGS sequence"/>
</dbReference>
<feature type="domain" description="Response regulatory" evidence="8">
    <location>
        <begin position="2"/>
        <end position="116"/>
    </location>
</feature>
<proteinExistence type="predicted"/>
<evidence type="ECO:0000313" key="10">
    <source>
        <dbReference type="EMBL" id="KUK67349.1"/>
    </source>
</evidence>
<evidence type="ECO:0000256" key="2">
    <source>
        <dbReference type="ARBA" id="ARBA00023012"/>
    </source>
</evidence>
<protein>
    <submittedName>
        <fullName evidence="10">Two component transcriptional regulator, winged helix family protein</fullName>
    </submittedName>
</protein>
<comment type="caution">
    <text evidence="10">The sequence shown here is derived from an EMBL/GenBank/DDBJ whole genome shotgun (WGS) entry which is preliminary data.</text>
</comment>
<dbReference type="GO" id="GO:0000156">
    <property type="term" value="F:phosphorelay response regulator activity"/>
    <property type="evidence" value="ECO:0007669"/>
    <property type="project" value="TreeGrafter"/>
</dbReference>
<dbReference type="InterPro" id="IPR036388">
    <property type="entry name" value="WH-like_DNA-bd_sf"/>
</dbReference>
<dbReference type="PANTHER" id="PTHR48111:SF22">
    <property type="entry name" value="REGULATOR OF RPOS"/>
    <property type="match status" value="1"/>
</dbReference>
<dbReference type="Pfam" id="PF00072">
    <property type="entry name" value="Response_reg"/>
    <property type="match status" value="1"/>
</dbReference>
<keyword evidence="5" id="KW-0804">Transcription</keyword>
<evidence type="ECO:0000313" key="11">
    <source>
        <dbReference type="Proteomes" id="UP000053469"/>
    </source>
</evidence>
<keyword evidence="1" id="KW-0597">Phosphoprotein</keyword>
<dbReference type="SMART" id="SM00862">
    <property type="entry name" value="Trans_reg_C"/>
    <property type="match status" value="1"/>
</dbReference>
<evidence type="ECO:0000256" key="7">
    <source>
        <dbReference type="PROSITE-ProRule" id="PRU01091"/>
    </source>
</evidence>
<evidence type="ECO:0000259" key="9">
    <source>
        <dbReference type="PROSITE" id="PS51755"/>
    </source>
</evidence>
<dbReference type="InterPro" id="IPR011006">
    <property type="entry name" value="CheY-like_superfamily"/>
</dbReference>
<dbReference type="GO" id="GO:0006355">
    <property type="term" value="P:regulation of DNA-templated transcription"/>
    <property type="evidence" value="ECO:0007669"/>
    <property type="project" value="InterPro"/>
</dbReference>
<name>A0A101GZF5_9BACT</name>
<feature type="domain" description="OmpR/PhoB-type" evidence="9">
    <location>
        <begin position="124"/>
        <end position="219"/>
    </location>
</feature>
<dbReference type="EMBL" id="LGGI01000017">
    <property type="protein sequence ID" value="KUK67349.1"/>
    <property type="molecule type" value="Genomic_DNA"/>
</dbReference>
<comment type="caution">
    <text evidence="6">Lacks conserved residue(s) required for the propagation of feature annotation.</text>
</comment>
<evidence type="ECO:0000259" key="8">
    <source>
        <dbReference type="PROSITE" id="PS50110"/>
    </source>
</evidence>
<dbReference type="GO" id="GO:0032993">
    <property type="term" value="C:protein-DNA complex"/>
    <property type="evidence" value="ECO:0007669"/>
    <property type="project" value="TreeGrafter"/>
</dbReference>
<keyword evidence="3" id="KW-0805">Transcription regulation</keyword>
<dbReference type="PANTHER" id="PTHR48111">
    <property type="entry name" value="REGULATOR OF RPOS"/>
    <property type="match status" value="1"/>
</dbReference>
<gene>
    <name evidence="10" type="ORF">XD87_0180</name>
</gene>
<dbReference type="InterPro" id="IPR016032">
    <property type="entry name" value="Sig_transdc_resp-reg_C-effctor"/>
</dbReference>
<evidence type="ECO:0000256" key="1">
    <source>
        <dbReference type="ARBA" id="ARBA00022553"/>
    </source>
</evidence>
<reference evidence="11" key="1">
    <citation type="journal article" date="2015" name="MBio">
        <title>Genome-Resolved Metagenomic Analysis Reveals Roles for Candidate Phyla and Other Microbial Community Members in Biogeochemical Transformations in Oil Reservoirs.</title>
        <authorList>
            <person name="Hu P."/>
            <person name="Tom L."/>
            <person name="Singh A."/>
            <person name="Thomas B.C."/>
            <person name="Baker B.J."/>
            <person name="Piceno Y.M."/>
            <person name="Andersen G.L."/>
            <person name="Banfield J.F."/>
        </authorList>
    </citation>
    <scope>NUCLEOTIDE SEQUENCE [LARGE SCALE GENOMIC DNA]</scope>
</reference>
<dbReference type="Pfam" id="PF00486">
    <property type="entry name" value="Trans_reg_C"/>
    <property type="match status" value="1"/>
</dbReference>
<organism evidence="10 11">
    <name type="scientific">candidate division WS6 bacterium 36_33</name>
    <dbReference type="NCBI Taxonomy" id="1641388"/>
    <lineage>
        <taxon>Bacteria</taxon>
        <taxon>Candidatus Dojkabacteria</taxon>
    </lineage>
</organism>
<dbReference type="SUPFAM" id="SSF52172">
    <property type="entry name" value="CheY-like"/>
    <property type="match status" value="1"/>
</dbReference>
<accession>A0A101GZF5</accession>
<dbReference type="AlphaFoldDB" id="A0A101GZF5"/>
<dbReference type="GO" id="GO:0000976">
    <property type="term" value="F:transcription cis-regulatory region binding"/>
    <property type="evidence" value="ECO:0007669"/>
    <property type="project" value="TreeGrafter"/>
</dbReference>
<dbReference type="InterPro" id="IPR039420">
    <property type="entry name" value="WalR-like"/>
</dbReference>
<keyword evidence="2" id="KW-0902">Two-component regulatory system</keyword>
<evidence type="ECO:0000256" key="6">
    <source>
        <dbReference type="PROSITE-ProRule" id="PRU00169"/>
    </source>
</evidence>
<sequence>MNILIIENSSNISQLVSKTLDSYGYKVTQDDKSFISKNLVKRKIFDILILNTNLGDGVTKELLKYIVKVSPESKLLGICNKGSWIEKVDFLNNGGDDVLTYPFPVQELIARIQSLVRRPKSYVDEHLYIGDFMLDLNAKSVYKGNEDIQIRKKEYDLFEYLVRNKGRIVSRCELLDHVWDYREYVGSNTVDVHIKRLRDKLEDRKIIETVHGIGYKLKDSKKNSKLS</sequence>
<keyword evidence="4 7" id="KW-0238">DNA-binding</keyword>
<evidence type="ECO:0000256" key="5">
    <source>
        <dbReference type="ARBA" id="ARBA00023163"/>
    </source>
</evidence>
<dbReference type="GO" id="GO:0005829">
    <property type="term" value="C:cytosol"/>
    <property type="evidence" value="ECO:0007669"/>
    <property type="project" value="TreeGrafter"/>
</dbReference>
<dbReference type="Gene3D" id="3.40.50.2300">
    <property type="match status" value="1"/>
</dbReference>
<dbReference type="SUPFAM" id="SSF46894">
    <property type="entry name" value="C-terminal effector domain of the bipartite response regulators"/>
    <property type="match status" value="1"/>
</dbReference>
<dbReference type="InterPro" id="IPR001867">
    <property type="entry name" value="OmpR/PhoB-type_DNA-bd"/>
</dbReference>
<dbReference type="PROSITE" id="PS50110">
    <property type="entry name" value="RESPONSE_REGULATORY"/>
    <property type="match status" value="1"/>
</dbReference>
<dbReference type="CDD" id="cd00383">
    <property type="entry name" value="trans_reg_C"/>
    <property type="match status" value="1"/>
</dbReference>
<feature type="DNA-binding region" description="OmpR/PhoB-type" evidence="7">
    <location>
        <begin position="124"/>
        <end position="219"/>
    </location>
</feature>
<evidence type="ECO:0000256" key="3">
    <source>
        <dbReference type="ARBA" id="ARBA00023015"/>
    </source>
</evidence>
<dbReference type="PROSITE" id="PS51755">
    <property type="entry name" value="OMPR_PHOB"/>
    <property type="match status" value="1"/>
</dbReference>